<sequence length="244" mass="27202">MQALPALLRLDLDAWLYSFDCDSTDPNAGSAFYLPAVAGISPHAPLPHPHIISHLKDLRLRFNIADVDLYALLASSGSTLEHLDLYTEHVLPPNLLCVAFSSSLNTLRSLKWTTNPPLDVRSKIDELPTFDRLLPHFVKLESLIISATDVSWNLLALLPPSLQHLEVQAFTYQTPFRYSDAMIETLADHSRPFHLETLIVRDSGDVWSAEQVFLLGLACAARDITFTFIADEDVSEYGLEFDGA</sequence>
<name>A0A1Y2EGA5_9BASI</name>
<gene>
    <name evidence="1" type="ORF">BCR35DRAFT_307895</name>
</gene>
<evidence type="ECO:0008006" key="3">
    <source>
        <dbReference type="Google" id="ProtNLM"/>
    </source>
</evidence>
<evidence type="ECO:0000313" key="1">
    <source>
        <dbReference type="EMBL" id="ORY70603.1"/>
    </source>
</evidence>
<accession>A0A1Y2EGA5</accession>
<dbReference type="AlphaFoldDB" id="A0A1Y2EGA5"/>
<reference evidence="1" key="1">
    <citation type="submission" date="2016-07" db="EMBL/GenBank/DDBJ databases">
        <title>Pervasive Adenine N6-methylation of Active Genes in Fungi.</title>
        <authorList>
            <consortium name="DOE Joint Genome Institute"/>
            <person name="Mondo S.J."/>
            <person name="Dannebaum R.O."/>
            <person name="Kuo R.C."/>
            <person name="Labutti K."/>
            <person name="Haridas S."/>
            <person name="Kuo A."/>
            <person name="Salamov A."/>
            <person name="Ahrendt S.R."/>
            <person name="Lipzen A."/>
            <person name="Sullivan W."/>
            <person name="Andreopoulos W.B."/>
            <person name="Clum A."/>
            <person name="Lindquist E."/>
            <person name="Daum C."/>
            <person name="Ramamoorthy G.K."/>
            <person name="Gryganskyi A."/>
            <person name="Culley D."/>
            <person name="Magnuson J.K."/>
            <person name="James T.Y."/>
            <person name="O'Malley M.A."/>
            <person name="Stajich J.E."/>
            <person name="Spatafora J.W."/>
            <person name="Visel A."/>
            <person name="Grigoriev I.V."/>
        </authorList>
    </citation>
    <scope>NUCLEOTIDE SEQUENCE [LARGE SCALE GENOMIC DNA]</scope>
    <source>
        <strain evidence="1">62-1032</strain>
    </source>
</reference>
<organism evidence="1 2">
    <name type="scientific">Leucosporidium creatinivorum</name>
    <dbReference type="NCBI Taxonomy" id="106004"/>
    <lineage>
        <taxon>Eukaryota</taxon>
        <taxon>Fungi</taxon>
        <taxon>Dikarya</taxon>
        <taxon>Basidiomycota</taxon>
        <taxon>Pucciniomycotina</taxon>
        <taxon>Microbotryomycetes</taxon>
        <taxon>Leucosporidiales</taxon>
        <taxon>Leucosporidium</taxon>
    </lineage>
</organism>
<dbReference type="Proteomes" id="UP000193467">
    <property type="component" value="Unassembled WGS sequence"/>
</dbReference>
<keyword evidence="2" id="KW-1185">Reference proteome</keyword>
<protein>
    <recommendedName>
        <fullName evidence="3">F-box domain-containing protein</fullName>
    </recommendedName>
</protein>
<dbReference type="InParanoid" id="A0A1Y2EGA5"/>
<evidence type="ECO:0000313" key="2">
    <source>
        <dbReference type="Proteomes" id="UP000193467"/>
    </source>
</evidence>
<dbReference type="Gene3D" id="3.80.10.10">
    <property type="entry name" value="Ribonuclease Inhibitor"/>
    <property type="match status" value="1"/>
</dbReference>
<comment type="caution">
    <text evidence="1">The sequence shown here is derived from an EMBL/GenBank/DDBJ whole genome shotgun (WGS) entry which is preliminary data.</text>
</comment>
<dbReference type="EMBL" id="MCGR01000055">
    <property type="protein sequence ID" value="ORY70603.1"/>
    <property type="molecule type" value="Genomic_DNA"/>
</dbReference>
<proteinExistence type="predicted"/>
<dbReference type="InterPro" id="IPR032675">
    <property type="entry name" value="LRR_dom_sf"/>
</dbReference>